<evidence type="ECO:0000313" key="2">
    <source>
        <dbReference type="EMBL" id="CAI2362527.1"/>
    </source>
</evidence>
<keyword evidence="3" id="KW-1185">Reference proteome</keyword>
<feature type="compositionally biased region" description="Polar residues" evidence="1">
    <location>
        <begin position="214"/>
        <end position="231"/>
    </location>
</feature>
<dbReference type="Proteomes" id="UP001295684">
    <property type="component" value="Unassembled WGS sequence"/>
</dbReference>
<evidence type="ECO:0000256" key="1">
    <source>
        <dbReference type="SAM" id="MobiDB-lite"/>
    </source>
</evidence>
<feature type="compositionally biased region" description="Polar residues" evidence="1">
    <location>
        <begin position="72"/>
        <end position="82"/>
    </location>
</feature>
<dbReference type="AlphaFoldDB" id="A0AAD1U8F0"/>
<feature type="compositionally biased region" description="Basic and acidic residues" evidence="1">
    <location>
        <begin position="169"/>
        <end position="180"/>
    </location>
</feature>
<gene>
    <name evidence="2" type="ORF">ECRASSUSDP1_LOCUS3851</name>
</gene>
<feature type="region of interest" description="Disordered" evidence="1">
    <location>
        <begin position="1"/>
        <end position="82"/>
    </location>
</feature>
<proteinExistence type="predicted"/>
<feature type="compositionally biased region" description="Basic residues" evidence="1">
    <location>
        <begin position="49"/>
        <end position="61"/>
    </location>
</feature>
<dbReference type="EMBL" id="CAMPGE010003684">
    <property type="protein sequence ID" value="CAI2362527.1"/>
    <property type="molecule type" value="Genomic_DNA"/>
</dbReference>
<evidence type="ECO:0000313" key="3">
    <source>
        <dbReference type="Proteomes" id="UP001295684"/>
    </source>
</evidence>
<comment type="caution">
    <text evidence="2">The sequence shown here is derived from an EMBL/GenBank/DDBJ whole genome shotgun (WGS) entry which is preliminary data.</text>
</comment>
<feature type="compositionally biased region" description="Basic residues" evidence="1">
    <location>
        <begin position="198"/>
        <end position="209"/>
    </location>
</feature>
<reference evidence="2" key="1">
    <citation type="submission" date="2023-07" db="EMBL/GenBank/DDBJ databases">
        <authorList>
            <consortium name="AG Swart"/>
            <person name="Singh M."/>
            <person name="Singh A."/>
            <person name="Seah K."/>
            <person name="Emmerich C."/>
        </authorList>
    </citation>
    <scope>NUCLEOTIDE SEQUENCE</scope>
    <source>
        <strain evidence="2">DP1</strain>
    </source>
</reference>
<feature type="region of interest" description="Disordered" evidence="1">
    <location>
        <begin position="169"/>
        <end position="243"/>
    </location>
</feature>
<name>A0AAD1U8F0_EUPCR</name>
<sequence length="269" mass="30702">MLQKYGTPNLKKLNPTISQNQKDTIKIHDLPSIKQKEALQKSTDSTTTKKFKPPSHPHNHSTSKPIHPKVPSQPSNCADSFSASFTTSKNRLPAFEKKALEKLKKSRLGKCMKACASEGRSKGCKCVEEVKGDSENVKKRLDEIEAIVMRIRDDGDQVIRNRYFKARKEREGQRRIDYARNSRIPLKDPYQNMSMDRKLRRPKNRKLSHHLPYSKTNPINHPSYTSSSTLPDHNPSKSSSLLHPPKTLAMFKHKSTSTENLCPHNPQKT</sequence>
<feature type="region of interest" description="Disordered" evidence="1">
    <location>
        <begin position="250"/>
        <end position="269"/>
    </location>
</feature>
<protein>
    <submittedName>
        <fullName evidence="2">Uncharacterized protein</fullName>
    </submittedName>
</protein>
<accession>A0AAD1U8F0</accession>
<organism evidence="2 3">
    <name type="scientific">Euplotes crassus</name>
    <dbReference type="NCBI Taxonomy" id="5936"/>
    <lineage>
        <taxon>Eukaryota</taxon>
        <taxon>Sar</taxon>
        <taxon>Alveolata</taxon>
        <taxon>Ciliophora</taxon>
        <taxon>Intramacronucleata</taxon>
        <taxon>Spirotrichea</taxon>
        <taxon>Hypotrichia</taxon>
        <taxon>Euplotida</taxon>
        <taxon>Euplotidae</taxon>
        <taxon>Moneuplotes</taxon>
    </lineage>
</organism>
<feature type="compositionally biased region" description="Basic and acidic residues" evidence="1">
    <location>
        <begin position="23"/>
        <end position="39"/>
    </location>
</feature>